<dbReference type="Pfam" id="PF05344">
    <property type="entry name" value="DUF746"/>
    <property type="match status" value="2"/>
</dbReference>
<evidence type="ECO:0000259" key="2">
    <source>
        <dbReference type="Pfam" id="PF05344"/>
    </source>
</evidence>
<accession>A0A0S4VD26</accession>
<name>A0A0S4VD26_RALSL</name>
<evidence type="ECO:0000313" key="6">
    <source>
        <dbReference type="EMBL" id="CUV63771.1"/>
    </source>
</evidence>
<feature type="region of interest" description="Disordered" evidence="1">
    <location>
        <begin position="1"/>
        <end position="28"/>
    </location>
</feature>
<evidence type="ECO:0000313" key="5">
    <source>
        <dbReference type="EMBL" id="CUV38866.1"/>
    </source>
</evidence>
<protein>
    <recommendedName>
        <fullName evidence="2">DUF746 domain-containing protein</fullName>
    </recommendedName>
</protein>
<dbReference type="EMBL" id="LN899822">
    <property type="protein sequence ID" value="CUV63771.1"/>
    <property type="molecule type" value="Genomic_DNA"/>
</dbReference>
<dbReference type="EMBL" id="LN899826">
    <property type="protein sequence ID" value="CUV38866.1"/>
    <property type="molecule type" value="Genomic_DNA"/>
</dbReference>
<dbReference type="AlphaFoldDB" id="A0A0S4VD26"/>
<gene>
    <name evidence="6" type="ORF">RD1301_v1_3880005</name>
    <name evidence="3" type="ORF">RUN1744_v1_570030</name>
    <name evidence="4" type="ORF">TD1301_v1_40005</name>
    <name evidence="5" type="ORF">TF3108_v1_190029</name>
</gene>
<dbReference type="EMBL" id="LN899825">
    <property type="protein sequence ID" value="CUV32386.1"/>
    <property type="molecule type" value="Genomic_DNA"/>
</dbReference>
<proteinExistence type="predicted"/>
<dbReference type="EMBL" id="LN899823">
    <property type="protein sequence ID" value="CUV24080.1"/>
    <property type="molecule type" value="Genomic_DNA"/>
</dbReference>
<feature type="domain" description="DUF746" evidence="2">
    <location>
        <begin position="364"/>
        <end position="420"/>
    </location>
</feature>
<evidence type="ECO:0000256" key="1">
    <source>
        <dbReference type="SAM" id="MobiDB-lite"/>
    </source>
</evidence>
<reference evidence="4" key="1">
    <citation type="submission" date="2015-10" db="EMBL/GenBank/DDBJ databases">
        <authorList>
            <person name="Gilbert D.G."/>
        </authorList>
    </citation>
    <scope>NUCLEOTIDE SEQUENCE</scope>
    <source>
        <strain evidence="4">Phyl III-seqv23</strain>
    </source>
</reference>
<dbReference type="InterPro" id="IPR008008">
    <property type="entry name" value="DUF746"/>
</dbReference>
<feature type="domain" description="DUF746" evidence="2">
    <location>
        <begin position="102"/>
        <end position="160"/>
    </location>
</feature>
<organism evidence="4">
    <name type="scientific">Ralstonia solanacearum</name>
    <name type="common">Pseudomonas solanacearum</name>
    <dbReference type="NCBI Taxonomy" id="305"/>
    <lineage>
        <taxon>Bacteria</taxon>
        <taxon>Pseudomonadati</taxon>
        <taxon>Pseudomonadota</taxon>
        <taxon>Betaproteobacteria</taxon>
        <taxon>Burkholderiales</taxon>
        <taxon>Burkholderiaceae</taxon>
        <taxon>Ralstonia</taxon>
        <taxon>Ralstonia solanacearum species complex</taxon>
    </lineage>
</organism>
<evidence type="ECO:0000313" key="4">
    <source>
        <dbReference type="EMBL" id="CUV32386.1"/>
    </source>
</evidence>
<evidence type="ECO:0000313" key="3">
    <source>
        <dbReference type="EMBL" id="CUV24080.1"/>
    </source>
</evidence>
<sequence length="476" mass="53727">MTSQSGPRRKFDATLPLSAARQAYPDSEDPQLTAYVQGLLEEYHSKRSTPVPPCPGCGSHDSRYHCRPNQFVPLPLFRCRACKRTYSRLTGSPLTRLRHVDKMPAFIRLLSQQISLEEASSRLSLDFECVSNWLARFRQLILLHDPSGQWESRVRLGIKFQFSGTCPRCEYTGPFRHGGTALTGERRVICPSCRGVLPLDQLGSSGETPNVVVVHDPMNYALRRRGRGRQEHAIPVPVQATVAKLPARKAPAIEPAEPPALPDTRPERFDVHLPVRRRSAYARAVEEAPELTAFLEVAIAQALSRDKAPPVCRRCASSNTRLASKPRSASDMPTFKCYGCGRHFNRLVGTPLARITRKDALPGFVRLLSQQRPLADAVRELKLDERVARQWVDKFRIWLLQLDPSGRYEAMVRLGLKPAEPTLFCPRCQATRKVAFHGYVQGSNHLPYEKRVRQFRCKTCQTFVREEPETESAGRS</sequence>